<comment type="caution">
    <text evidence="7">The sequence shown here is derived from an EMBL/GenBank/DDBJ whole genome shotgun (WGS) entry which is preliminary data.</text>
</comment>
<dbReference type="AlphaFoldDB" id="A0A2S6NCY9"/>
<feature type="domain" description="Organic solvent tolerance-like N-terminal" evidence="5">
    <location>
        <begin position="59"/>
        <end position="149"/>
    </location>
</feature>
<keyword evidence="2 4" id="KW-0472">Membrane</keyword>
<reference evidence="7 8" key="1">
    <citation type="journal article" date="2018" name="Arch. Microbiol.">
        <title>New insights into the metabolic potential of the phototrophic purple bacterium Rhodopila globiformis DSM 161(T) from its draft genome sequence and evidence for a vanadium-dependent nitrogenase.</title>
        <authorList>
            <person name="Imhoff J.F."/>
            <person name="Rahn T."/>
            <person name="Kunzel S."/>
            <person name="Neulinger S.C."/>
        </authorList>
    </citation>
    <scope>NUCLEOTIDE SEQUENCE [LARGE SCALE GENOMIC DNA]</scope>
    <source>
        <strain evidence="7 8">DSM 16996</strain>
    </source>
</reference>
<dbReference type="PANTHER" id="PTHR30189:SF1">
    <property type="entry name" value="LPS-ASSEMBLY PROTEIN LPTD"/>
    <property type="match status" value="1"/>
</dbReference>
<comment type="similarity">
    <text evidence="4">Belongs to the LptD family.</text>
</comment>
<dbReference type="GO" id="GO:1990351">
    <property type="term" value="C:transporter complex"/>
    <property type="evidence" value="ECO:0007669"/>
    <property type="project" value="TreeGrafter"/>
</dbReference>
<dbReference type="HAMAP" id="MF_01411">
    <property type="entry name" value="LPS_assembly_LptD"/>
    <property type="match status" value="1"/>
</dbReference>
<evidence type="ECO:0000256" key="1">
    <source>
        <dbReference type="ARBA" id="ARBA00022729"/>
    </source>
</evidence>
<keyword evidence="1 4" id="KW-0732">Signal</keyword>
<feature type="domain" description="LptD C-terminal" evidence="6">
    <location>
        <begin position="318"/>
        <end position="755"/>
    </location>
</feature>
<dbReference type="Pfam" id="PF03968">
    <property type="entry name" value="LptD_N"/>
    <property type="match status" value="1"/>
</dbReference>
<dbReference type="OrthoDB" id="9760225at2"/>
<dbReference type="GO" id="GO:0015920">
    <property type="term" value="P:lipopolysaccharide transport"/>
    <property type="evidence" value="ECO:0007669"/>
    <property type="project" value="InterPro"/>
</dbReference>
<dbReference type="GO" id="GO:0009279">
    <property type="term" value="C:cell outer membrane"/>
    <property type="evidence" value="ECO:0007669"/>
    <property type="project" value="UniProtKB-SubCell"/>
</dbReference>
<dbReference type="GO" id="GO:0043165">
    <property type="term" value="P:Gram-negative-bacterium-type cell outer membrane assembly"/>
    <property type="evidence" value="ECO:0007669"/>
    <property type="project" value="UniProtKB-UniRule"/>
</dbReference>
<comment type="function">
    <text evidence="4">Involved in the assembly of lipopolysaccharide (LPS) at the surface of the outer membrane.</text>
</comment>
<dbReference type="InterPro" id="IPR050218">
    <property type="entry name" value="LptD"/>
</dbReference>
<organism evidence="7 8">
    <name type="scientific">Rhodoblastus sphagnicola</name>
    <dbReference type="NCBI Taxonomy" id="333368"/>
    <lineage>
        <taxon>Bacteria</taxon>
        <taxon>Pseudomonadati</taxon>
        <taxon>Pseudomonadota</taxon>
        <taxon>Alphaproteobacteria</taxon>
        <taxon>Hyphomicrobiales</taxon>
        <taxon>Rhodoblastaceae</taxon>
        <taxon>Rhodoblastus</taxon>
    </lineage>
</organism>
<keyword evidence="8" id="KW-1185">Reference proteome</keyword>
<evidence type="ECO:0000259" key="5">
    <source>
        <dbReference type="Pfam" id="PF03968"/>
    </source>
</evidence>
<dbReference type="EMBL" id="NHSJ01000039">
    <property type="protein sequence ID" value="PPQ32477.1"/>
    <property type="molecule type" value="Genomic_DNA"/>
</dbReference>
<keyword evidence="3 4" id="KW-0998">Cell outer membrane</keyword>
<dbReference type="InterPro" id="IPR005653">
    <property type="entry name" value="OstA-like_N"/>
</dbReference>
<dbReference type="InterPro" id="IPR020889">
    <property type="entry name" value="LipoPS_assembly_LptD"/>
</dbReference>
<name>A0A2S6NCY9_9HYPH</name>
<evidence type="ECO:0000256" key="2">
    <source>
        <dbReference type="ARBA" id="ARBA00023136"/>
    </source>
</evidence>
<dbReference type="PANTHER" id="PTHR30189">
    <property type="entry name" value="LPS-ASSEMBLY PROTEIN"/>
    <property type="match status" value="1"/>
</dbReference>
<dbReference type="InterPro" id="IPR007543">
    <property type="entry name" value="LptD_C"/>
</dbReference>
<proteinExistence type="inferred from homology"/>
<gene>
    <name evidence="4" type="primary">lptD</name>
    <name evidence="7" type="ORF">CCR94_05745</name>
</gene>
<accession>A0A2S6NCY9</accession>
<dbReference type="Proteomes" id="UP000239089">
    <property type="component" value="Unassembled WGS sequence"/>
</dbReference>
<evidence type="ECO:0000313" key="8">
    <source>
        <dbReference type="Proteomes" id="UP000239089"/>
    </source>
</evidence>
<evidence type="ECO:0000256" key="3">
    <source>
        <dbReference type="ARBA" id="ARBA00023237"/>
    </source>
</evidence>
<sequence>MTTRGVSGRVSPRVSPFISWLALGLALGGALFAPWSAARAETLNDRFAAANSGDKTPMNVDADKVTYNDHEHTVVATGDVQIYYKKKILEADKVTYFRDSGQVLAEGSVKLTDSDGSVTHADKMELSGDFKRGFVDSARSDSKDRTHMTATRTEKLDEETTVFEKGAYTACDTCAEHPDRAPVWRLRARKIIHKNAEQRLYYENATFELFGLPIVWFPFLSTPDPSVPRASGFLAPHLSYNATTTGFGVGQPYFYVISPDKDVTVTPYYYANQGFRGDVEYRQRLDNGYFTLDLTGIHQNNPSAFAGWPYGAEKTRADRGMVQSQGTIWLNQSWKFGWDIARASDKWFNNDYQVGNNTLNGNYFRENSSTVYITGQGDRGYFDLRGYSFQGLANTDYQPQLAAVWPMLDYNKTISLDPAKTFGIGGEIEIDANYTRSTATLASYQQIGSYQYDSRYGMFSVCRATATNPNAYSQSNCLLRGIGGEYDSATIQLSWKRKFIDPLGEVWTPFTFARANLNYLNANVNGSTSFSRSYVDASGDTQTITDTVSNANQANFLSHNDKFGGYITPGVGLEWRYPLLSKTPIGDMVIEPIAQIIARPNGQATNNMVNLDAQSLVFDDSNLFEWNKYSGYDRFETGVRANYGAQFTYDLHEYGSASALVGQSAQVAGVNSYATPDAANIGLSSGLDKPLSDYVTRLAYAPSANYSFIAKTRFDQSDWSMRRIDVQARAKYGPLAFGVNYANYVAQPLIGYNERREGLGLTSRYDMFQNYFVQGDITWDLGRHNYDDVTYVIGNKTYYAPSAPLFAIASWGAGIGYQDECLKLGLNYRDSISDGYGYPPNYNRNKSVLFTLELRTLGDIRAPFSLTPSVIQDGVRTN</sequence>
<evidence type="ECO:0000256" key="4">
    <source>
        <dbReference type="HAMAP-Rule" id="MF_01411"/>
    </source>
</evidence>
<dbReference type="Gene3D" id="2.60.450.10">
    <property type="entry name" value="Lipopolysaccharide (LPS) transport protein A like domain"/>
    <property type="match status" value="1"/>
</dbReference>
<evidence type="ECO:0000259" key="6">
    <source>
        <dbReference type="Pfam" id="PF04453"/>
    </source>
</evidence>
<protein>
    <recommendedName>
        <fullName evidence="4">LPS-assembly protein LptD</fullName>
    </recommendedName>
</protein>
<comment type="subcellular location">
    <subcellularLocation>
        <location evidence="4">Cell outer membrane</location>
    </subcellularLocation>
</comment>
<dbReference type="Pfam" id="PF04453">
    <property type="entry name" value="LptD"/>
    <property type="match status" value="1"/>
</dbReference>
<comment type="subunit">
    <text evidence="4">Component of the lipopolysaccharide transport and assembly complex.</text>
</comment>
<comment type="caution">
    <text evidence="4">Lacks conserved residue(s) required for the propagation of feature annotation.</text>
</comment>
<evidence type="ECO:0000313" key="7">
    <source>
        <dbReference type="EMBL" id="PPQ32477.1"/>
    </source>
</evidence>